<feature type="domain" description="Reverse transcriptase" evidence="1">
    <location>
        <begin position="1188"/>
        <end position="1270"/>
    </location>
</feature>
<dbReference type="InterPro" id="IPR000477">
    <property type="entry name" value="RT_dom"/>
</dbReference>
<dbReference type="EMBL" id="PITK01001228">
    <property type="protein sequence ID" value="TBU11396.1"/>
    <property type="molecule type" value="Genomic_DNA"/>
</dbReference>
<gene>
    <name evidence="2" type="ORF">CWI38_1228p0020</name>
</gene>
<dbReference type="SUPFAM" id="SSF52058">
    <property type="entry name" value="L domain-like"/>
    <property type="match status" value="1"/>
</dbReference>
<organism evidence="2 3">
    <name type="scientific">Hamiltosporidium tvaerminnensis</name>
    <dbReference type="NCBI Taxonomy" id="1176355"/>
    <lineage>
        <taxon>Eukaryota</taxon>
        <taxon>Fungi</taxon>
        <taxon>Fungi incertae sedis</taxon>
        <taxon>Microsporidia</taxon>
        <taxon>Dubosqiidae</taxon>
        <taxon>Hamiltosporidium</taxon>
    </lineage>
</organism>
<protein>
    <recommendedName>
        <fullName evidence="1">Reverse transcriptase domain-containing protein</fullName>
    </recommendedName>
</protein>
<accession>A0A4Q9LTC1</accession>
<evidence type="ECO:0000313" key="2">
    <source>
        <dbReference type="EMBL" id="TBU11396.1"/>
    </source>
</evidence>
<name>A0A4Q9LTC1_9MICR</name>
<dbReference type="PANTHER" id="PTHR35450">
    <property type="entry name" value="REVERSE TRANSCRIPTASE DOMAIN-CONTAINING PROTEIN"/>
    <property type="match status" value="1"/>
</dbReference>
<dbReference type="Pfam" id="PF00078">
    <property type="entry name" value="RVT_1"/>
    <property type="match status" value="1"/>
</dbReference>
<evidence type="ECO:0000313" key="3">
    <source>
        <dbReference type="Proteomes" id="UP000292282"/>
    </source>
</evidence>
<dbReference type="PANTHER" id="PTHR35450:SF2">
    <property type="entry name" value="REVERSE TRANSCRIPTASE DOMAIN-CONTAINING PROTEIN"/>
    <property type="match status" value="1"/>
</dbReference>
<keyword evidence="3" id="KW-1185">Reference proteome</keyword>
<dbReference type="Gene3D" id="3.80.10.10">
    <property type="entry name" value="Ribonuclease Inhibitor"/>
    <property type="match status" value="1"/>
</dbReference>
<evidence type="ECO:0000259" key="1">
    <source>
        <dbReference type="Pfam" id="PF00078"/>
    </source>
</evidence>
<proteinExistence type="predicted"/>
<dbReference type="VEuPathDB" id="MicrosporidiaDB:CWI38_1228p0020"/>
<dbReference type="InterPro" id="IPR032675">
    <property type="entry name" value="LRR_dom_sf"/>
</dbReference>
<comment type="caution">
    <text evidence="2">The sequence shown here is derived from an EMBL/GenBank/DDBJ whole genome shotgun (WGS) entry which is preliminary data.</text>
</comment>
<dbReference type="Proteomes" id="UP000292282">
    <property type="component" value="Unassembled WGS sequence"/>
</dbReference>
<reference evidence="2 3" key="1">
    <citation type="submission" date="2017-12" db="EMBL/GenBank/DDBJ databases">
        <authorList>
            <person name="Pombert J.-F."/>
            <person name="Haag K.L."/>
            <person name="Ebert D."/>
        </authorList>
    </citation>
    <scope>NUCLEOTIDE SEQUENCE [LARGE SCALE GENOMIC DNA]</scope>
    <source>
        <strain evidence="2">IL-G-3</strain>
    </source>
</reference>
<sequence>MMCEAILKSINIKTYFTVLSLYILSISKVILTQKTIALHFYEAEEIQLTENGTKNCDYFDECFYFDDQKPILYSFDSNSKVLQVFIINLETFCLNFSNEEEIQENQQHNIYININLVNYKEFLYFYNTVMCLPFLIENVNENRYQLMVKICDILKIKTNKRFEEFIRLMLVSLIFNPEVKNKWKFISNSKNYQCSSIVSKKIIVEYFKMHFIPEKTQKKIKDISRALYLTDGFSFDFIKLTDDFLYLDDDIINEILEKVKKSNDDLKIFDYIFCIHKFNCIFLSEISYADGYDQLFNLSLFKNLNEIFIYRCLNADVLIQKIYNSCGSRCIKTLNIIHSDFTMKYEIPWLRKLDFKAVNYIVGKDGHRTIFKNLDFGSLVPNIFSRYIDEIYEENKSNIFVRTGEVSCYDQDKKFFAQFYQERSKLENFTNTKSSIQTYIYTELINAFLSFIFYIINFSELKNIKIHLSNTCIKDFNIRESEILNNITKMIIVDSTFDAIFLSKILMFPSLKDVYFNRCCVKFLKNEVVFNVNKTIEKLYLGNFSVDDQYHYVKFINYILNLKILDINIYSSSRNSNIFSIETDTFDIKLFHLRSLKYSATAFSDFAEPIFPKLPYILQIELGSNFPKGTLHRIFYRNYFGSLKRLKFDRANLGKEDEFAFGNYINLLSLCFSRNSKCLEINFCKLFNSNNIYSLQELKLPDIEITCLDLQFLSKLNCLKKIYIYSLASQAHIINFFKLLLFVQEIEIEKLSVYGNEIYEQFGTKPAHLIWMNDYENLKYLSRCPARFCTPSSCPDSSACRPANTMENRNAPAIPEGNRLMQEWPRSTISAVQKRFERMPRNSWPVTLRYYNEKFGCTLDIDAFKKLAQNEAEREIRQEENGERCRIATCLNEPCTLTDTTEYINLRDKFLSKIKEISEKEIGKVVVRTRKLSSELVDSKVLDLVNRIIGYSEFHVPKNVSDASPIIQAAQENIESKISKLVLSKDLLEKAHKQEKLSTSETKSLKKIMREFNLNLSSVTDLSEALVEKNECLNVYEKKITMHERGSDSERRIVCLSFPKLNLSWHVVSRDEIVSFWSTMWNKNDDQSPAGIDGIYNFFIKKLTSLHKYLYDIVKVICLEGTPQADWFYCGLTYLIPKGIPRRGSDYRPITCMSNLYKLTTKCATKTSWEQYEQALLNIAWNKDYGNNLKATWIDIDRGILQGDSLSPLLFVLLTVQTDAESHSTNHLLFIDDLKLLAKDSSTLSAMTGEAKEFLEVIGLEINKEKSATNDTCCEDTATLLEGVGVYKYLGIIEDSRGIPTRSSFEEVRCELISRLDDAVRAVLVKNKIHHRPGCKERLYLPRTELGRGLHSVELRSEHMLLQLLDCLEKSKEISTRRAAILKVENSNKTHLALIKGFLKVKYRLVIEVPKKSVEEAQLAKLYNEIKRKLHSKLYNARKNELVSVSDSLRWLKRGNIRPRNKAVFCYIQDINVFWRANGMCQHCNESGKTVDHLANRCEKMLGHDYTRRHNEVVRCLHLLLLNRYKFKSLKRIRSHSVQETLNNEYVEIKVDTRIKTDVKIQCNEPEIYILDNRRNKITHIEVIIPYVMTWDGI</sequence>